<evidence type="ECO:0000313" key="2">
    <source>
        <dbReference type="EMBL" id="GAP49474.1"/>
    </source>
</evidence>
<dbReference type="Proteomes" id="UP000053859">
    <property type="component" value="Unassembled WGS sequence"/>
</dbReference>
<evidence type="ECO:0000313" key="3">
    <source>
        <dbReference type="Proteomes" id="UP000053859"/>
    </source>
</evidence>
<proteinExistence type="predicted"/>
<reference evidence="2" key="1">
    <citation type="journal article" date="2015" name="Genome Announc.">
        <title>Draft Genome Sequence of Thiostrepton-Producing Streptomyces azureus ATCC 14921.</title>
        <authorList>
            <person name="Sakihara K."/>
            <person name="Maeda J."/>
            <person name="Tashiro K."/>
            <person name="Fujino Y."/>
            <person name="Kuhara S."/>
            <person name="Ohshima T."/>
            <person name="Ogata S."/>
            <person name="Doi K."/>
        </authorList>
    </citation>
    <scope>NUCLEOTIDE SEQUENCE [LARGE SCALE GENOMIC DNA]</scope>
    <source>
        <strain evidence="2">ATCC14921</strain>
    </source>
</reference>
<protein>
    <submittedName>
        <fullName evidence="2">Uncharacterized protein</fullName>
    </submittedName>
</protein>
<evidence type="ECO:0000256" key="1">
    <source>
        <dbReference type="SAM" id="MobiDB-lite"/>
    </source>
</evidence>
<name>A0A0K8PPV7_STRAJ</name>
<organism evidence="2 3">
    <name type="scientific">Streptomyces azureus</name>
    <dbReference type="NCBI Taxonomy" id="146537"/>
    <lineage>
        <taxon>Bacteria</taxon>
        <taxon>Bacillati</taxon>
        <taxon>Actinomycetota</taxon>
        <taxon>Actinomycetes</taxon>
        <taxon>Kitasatosporales</taxon>
        <taxon>Streptomycetaceae</taxon>
        <taxon>Streptomyces</taxon>
    </lineage>
</organism>
<feature type="region of interest" description="Disordered" evidence="1">
    <location>
        <begin position="36"/>
        <end position="60"/>
    </location>
</feature>
<dbReference type="EMBL" id="DF968304">
    <property type="protein sequence ID" value="GAP49474.1"/>
    <property type="molecule type" value="Genomic_DNA"/>
</dbReference>
<gene>
    <name evidence="2" type="ORF">SAZU_4338</name>
</gene>
<keyword evidence="3" id="KW-1185">Reference proteome</keyword>
<sequence length="60" mass="6708">MLRRYEHVKGCVVENTIVTDRRGLVDLWRQVSAGMPKGRNALRRPGPLVSRSEPPGAQVP</sequence>
<accession>A0A0K8PPV7</accession>
<dbReference type="AlphaFoldDB" id="A0A0K8PPV7"/>